<keyword evidence="7" id="KW-0458">Lysosome</keyword>
<dbReference type="STRING" id="403673.A0A177W962"/>
<organism evidence="9 10">
    <name type="scientific">Batrachochytrium dendrobatidis (strain JEL423)</name>
    <dbReference type="NCBI Taxonomy" id="403673"/>
    <lineage>
        <taxon>Eukaryota</taxon>
        <taxon>Fungi</taxon>
        <taxon>Fungi incertae sedis</taxon>
        <taxon>Chytridiomycota</taxon>
        <taxon>Chytridiomycota incertae sedis</taxon>
        <taxon>Chytridiomycetes</taxon>
        <taxon>Rhizophydiales</taxon>
        <taxon>Rhizophydiales incertae sedis</taxon>
        <taxon>Batrachochytrium</taxon>
    </lineage>
</organism>
<comment type="similarity">
    <text evidence="2">Belongs to the major facilitator superfamily.</text>
</comment>
<feature type="transmembrane region" description="Helical" evidence="8">
    <location>
        <begin position="565"/>
        <end position="595"/>
    </location>
</feature>
<feature type="transmembrane region" description="Helical" evidence="8">
    <location>
        <begin position="539"/>
        <end position="559"/>
    </location>
</feature>
<dbReference type="SUPFAM" id="SSF103473">
    <property type="entry name" value="MFS general substrate transporter"/>
    <property type="match status" value="1"/>
</dbReference>
<protein>
    <recommendedName>
        <fullName evidence="11">Major facilitator superfamily (MFS) profile domain-containing protein</fullName>
    </recommendedName>
</protein>
<evidence type="ECO:0000256" key="4">
    <source>
        <dbReference type="ARBA" id="ARBA00022692"/>
    </source>
</evidence>
<gene>
    <name evidence="9" type="ORF">BDEG_20140</name>
</gene>
<dbReference type="EMBL" id="DS022300">
    <property type="protein sequence ID" value="OAJ35911.1"/>
    <property type="molecule type" value="Genomic_DNA"/>
</dbReference>
<feature type="transmembrane region" description="Helical" evidence="8">
    <location>
        <begin position="470"/>
        <end position="490"/>
    </location>
</feature>
<reference evidence="9 10" key="2">
    <citation type="submission" date="2016-05" db="EMBL/GenBank/DDBJ databases">
        <title>Lineage-specific infection strategies underlie the spectrum of fungal disease in amphibians.</title>
        <authorList>
            <person name="Cuomo C.A."/>
            <person name="Farrer R.A."/>
            <person name="James T."/>
            <person name="Longcore J."/>
            <person name="Birren B."/>
        </authorList>
    </citation>
    <scope>NUCLEOTIDE SEQUENCE [LARGE SCALE GENOMIC DNA]</scope>
    <source>
        <strain evidence="9 10">JEL423</strain>
    </source>
</reference>
<evidence type="ECO:0000256" key="3">
    <source>
        <dbReference type="ARBA" id="ARBA00022448"/>
    </source>
</evidence>
<comment type="subcellular location">
    <subcellularLocation>
        <location evidence="1">Lysosome membrane</location>
        <topology evidence="1">Multi-pass membrane protein</topology>
    </subcellularLocation>
</comment>
<feature type="transmembrane region" description="Helical" evidence="8">
    <location>
        <begin position="53"/>
        <end position="71"/>
    </location>
</feature>
<keyword evidence="4 8" id="KW-0812">Transmembrane</keyword>
<accession>A0A177W962</accession>
<dbReference type="Proteomes" id="UP000077115">
    <property type="component" value="Unassembled WGS sequence"/>
</dbReference>
<feature type="transmembrane region" description="Helical" evidence="8">
    <location>
        <begin position="183"/>
        <end position="208"/>
    </location>
</feature>
<keyword evidence="6 8" id="KW-0472">Membrane</keyword>
<evidence type="ECO:0000313" key="10">
    <source>
        <dbReference type="Proteomes" id="UP000077115"/>
    </source>
</evidence>
<evidence type="ECO:0000256" key="7">
    <source>
        <dbReference type="ARBA" id="ARBA00023228"/>
    </source>
</evidence>
<feature type="transmembrane region" description="Helical" evidence="8">
    <location>
        <begin position="7"/>
        <end position="24"/>
    </location>
</feature>
<proteinExistence type="inferred from homology"/>
<keyword evidence="3" id="KW-0813">Transport</keyword>
<evidence type="ECO:0000256" key="6">
    <source>
        <dbReference type="ARBA" id="ARBA00023136"/>
    </source>
</evidence>
<name>A0A177W962_BATDL</name>
<keyword evidence="5 8" id="KW-1133">Transmembrane helix</keyword>
<dbReference type="PANTHER" id="PTHR23512:SF3">
    <property type="entry name" value="MAJOR FACILITATOR SUPERFAMILY DOMAIN-CONTAINING PROTEIN 1"/>
    <property type="match status" value="1"/>
</dbReference>
<feature type="transmembrane region" description="Helical" evidence="8">
    <location>
        <begin position="510"/>
        <end position="532"/>
    </location>
</feature>
<reference evidence="9 10" key="1">
    <citation type="submission" date="2006-10" db="EMBL/GenBank/DDBJ databases">
        <title>The Genome Sequence of Batrachochytrium dendrobatidis JEL423.</title>
        <authorList>
            <consortium name="The Broad Institute Genome Sequencing Platform"/>
            <person name="Birren B."/>
            <person name="Lander E."/>
            <person name="Galagan J."/>
            <person name="Cuomo C."/>
            <person name="Devon K."/>
            <person name="Jaffe D."/>
            <person name="Butler J."/>
            <person name="Alvarez P."/>
            <person name="Gnerre S."/>
            <person name="Grabherr M."/>
            <person name="Kleber M."/>
            <person name="Mauceli E."/>
            <person name="Brockman W."/>
            <person name="Young S."/>
            <person name="LaButti K."/>
            <person name="Sykes S."/>
            <person name="DeCaprio D."/>
            <person name="Crawford M."/>
            <person name="Koehrsen M."/>
            <person name="Engels R."/>
            <person name="Montgomery P."/>
            <person name="Pearson M."/>
            <person name="Howarth C."/>
            <person name="Larson L."/>
            <person name="White J."/>
            <person name="O'Leary S."/>
            <person name="Kodira C."/>
            <person name="Zeng Q."/>
            <person name="Yandava C."/>
            <person name="Alvarado L."/>
            <person name="Longcore J."/>
            <person name="James T."/>
        </authorList>
    </citation>
    <scope>NUCLEOTIDE SEQUENCE [LARGE SCALE GENOMIC DNA]</scope>
    <source>
        <strain evidence="9 10">JEL423</strain>
    </source>
</reference>
<evidence type="ECO:0000256" key="2">
    <source>
        <dbReference type="ARBA" id="ARBA00008335"/>
    </source>
</evidence>
<dbReference type="Gene3D" id="1.20.1250.20">
    <property type="entry name" value="MFS general substrate transporter like domains"/>
    <property type="match status" value="2"/>
</dbReference>
<evidence type="ECO:0000256" key="5">
    <source>
        <dbReference type="ARBA" id="ARBA00022989"/>
    </source>
</evidence>
<sequence>MSSPTRWVVLSSLALVLVGNYYIYDIPTALNRQLNAAMGVDKKQWQFSLAQSYSFYTLPNIIMPFVSSILVDRIGSHWALVILSLCTISGSIVFAAGVYMQDMFVFLAGRFILGLAGESLGVAQARLTCRWFGGPELAFALGINLSTARLGSVLNDLLTPTFAMLPTTMYNGILVGEHASTQFAVFIGVFVSFCSTLAAIIAVIIDLYTFQEPIYQYQNIPSYQDSVGGSAIDNTLHPYEDHHNIDCNASFQESNTGNFIEHHASTSNLQPIQHGARPSNLSFASLSVGSSTMSGFIAPQTVVRTWWSPLTDNLAHVQHDTTLNADMHTRTSETANSIRDSIQTSYAEQSQPVQNIRDSLGKSVPTIHYLQSFGSISNATQSADSVSTINPAQVRTASLSLVSPRSLAQSSHQRPSQSLIQTMPLVAEEEQRESTQGLSSPDEYLTSAYHTNDNIASDYSMWTEIWYLPLEYWLIVSLMVIYYGSTMALINVLGDELQNILLFPKNSQQAGWMLAIPDLVSTILVPVCGSIIQYRGRRIFILGVCGMLLVIVHAVLVFAKNTMVPAAAIYAICLVVLGIVYAFYICIVWPLIAFVVQDSFQEMSYTLSTSLLNTGLTIIPLLSAQSIITSGSVSDYTQMHYLLMGLSAFGTFVICPLLFWKDQVSNEGIINTTGDAEYVQRVSHRIISESDIYCDYDIYPNYYQQADHPIGYDGRNDEDGLSENCIDRNHQQYNSKMSLSNPQTLDHCSTKLTDTKRWFEYGTMYGTIVDENTGKVVACNSKRSLPIEANGLNPYEQSHCDNLQVYNSAGSKALSDTTYNPYSALIH</sequence>
<evidence type="ECO:0000313" key="9">
    <source>
        <dbReference type="EMBL" id="OAJ35911.1"/>
    </source>
</evidence>
<evidence type="ECO:0000256" key="8">
    <source>
        <dbReference type="SAM" id="Phobius"/>
    </source>
</evidence>
<dbReference type="InterPro" id="IPR052187">
    <property type="entry name" value="MFSD1"/>
</dbReference>
<dbReference type="eggNOG" id="KOG4686">
    <property type="taxonomic scope" value="Eukaryota"/>
</dbReference>
<feature type="transmembrane region" description="Helical" evidence="8">
    <location>
        <begin position="640"/>
        <end position="660"/>
    </location>
</feature>
<dbReference type="InterPro" id="IPR036259">
    <property type="entry name" value="MFS_trans_sf"/>
</dbReference>
<evidence type="ECO:0008006" key="11">
    <source>
        <dbReference type="Google" id="ProtNLM"/>
    </source>
</evidence>
<feature type="transmembrane region" description="Helical" evidence="8">
    <location>
        <begin position="78"/>
        <end position="98"/>
    </location>
</feature>
<evidence type="ECO:0000256" key="1">
    <source>
        <dbReference type="ARBA" id="ARBA00004155"/>
    </source>
</evidence>
<feature type="transmembrane region" description="Helical" evidence="8">
    <location>
        <begin position="607"/>
        <end position="628"/>
    </location>
</feature>
<dbReference type="OrthoDB" id="424834at2759"/>
<dbReference type="VEuPathDB" id="FungiDB:BDEG_20140"/>
<dbReference type="PANTHER" id="PTHR23512">
    <property type="entry name" value="MAJOR FACILITATOR SUPERFAMILY DOMAIN-CONTAINING PROTEIN 1"/>
    <property type="match status" value="1"/>
</dbReference>
<dbReference type="AlphaFoldDB" id="A0A177W962"/>